<proteinExistence type="predicted"/>
<accession>A0ACC1YGG0</accession>
<evidence type="ECO:0000313" key="1">
    <source>
        <dbReference type="EMBL" id="KAJ4721755.1"/>
    </source>
</evidence>
<evidence type="ECO:0000313" key="2">
    <source>
        <dbReference type="Proteomes" id="UP001164539"/>
    </source>
</evidence>
<organism evidence="1 2">
    <name type="scientific">Melia azedarach</name>
    <name type="common">Chinaberry tree</name>
    <dbReference type="NCBI Taxonomy" id="155640"/>
    <lineage>
        <taxon>Eukaryota</taxon>
        <taxon>Viridiplantae</taxon>
        <taxon>Streptophyta</taxon>
        <taxon>Embryophyta</taxon>
        <taxon>Tracheophyta</taxon>
        <taxon>Spermatophyta</taxon>
        <taxon>Magnoliopsida</taxon>
        <taxon>eudicotyledons</taxon>
        <taxon>Gunneridae</taxon>
        <taxon>Pentapetalae</taxon>
        <taxon>rosids</taxon>
        <taxon>malvids</taxon>
        <taxon>Sapindales</taxon>
        <taxon>Meliaceae</taxon>
        <taxon>Melia</taxon>
    </lineage>
</organism>
<comment type="caution">
    <text evidence="1">The sequence shown here is derived from an EMBL/GenBank/DDBJ whole genome shotgun (WGS) entry which is preliminary data.</text>
</comment>
<protein>
    <submittedName>
        <fullName evidence="1">Disease resistance protein</fullName>
    </submittedName>
</protein>
<keyword evidence="2" id="KW-1185">Reference proteome</keyword>
<dbReference type="EMBL" id="CM051397">
    <property type="protein sequence ID" value="KAJ4721755.1"/>
    <property type="molecule type" value="Genomic_DNA"/>
</dbReference>
<reference evidence="1 2" key="1">
    <citation type="journal article" date="2023" name="Science">
        <title>Complex scaffold remodeling in plant triterpene biosynthesis.</title>
        <authorList>
            <person name="De La Pena R."/>
            <person name="Hodgson H."/>
            <person name="Liu J.C."/>
            <person name="Stephenson M.J."/>
            <person name="Martin A.C."/>
            <person name="Owen C."/>
            <person name="Harkess A."/>
            <person name="Leebens-Mack J."/>
            <person name="Jimenez L.E."/>
            <person name="Osbourn A."/>
            <person name="Sattely E.S."/>
        </authorList>
    </citation>
    <scope>NUCLEOTIDE SEQUENCE [LARGE SCALE GENOMIC DNA]</scope>
    <source>
        <strain evidence="2">cv. JPN11</strain>
        <tissue evidence="1">Leaf</tissue>
    </source>
</reference>
<gene>
    <name evidence="1" type="ORF">OWV82_009408</name>
</gene>
<dbReference type="Proteomes" id="UP001164539">
    <property type="component" value="Chromosome 4"/>
</dbReference>
<sequence length="1561" mass="177685">MADIIVSIAIEVVKCVAKCIAPSAGHRIGYLREYKSNFQKLEAEVEKLKNERTSVQQRVDAAKRNIEEIEENVQKWLERAEEIEKNAQELLERVRKNVIPSDSAVGRTREDGEEIVENVTEDEQTAAQKRCFKGLCPDLKMRYQLSKEAVMHREVVVTHLDAWVFDQISHPRILKDPQLSIKDYEAFESRASTLTEVIRSLKDPHVNIVGIYGMGGIGKTTLAKAVVNHPEISKFFDSVIFVEITEKPDKMQIQRRIGEKLLDEQGGCKLLLTARSIDVLSSKMDSQRNFPIHFLSDQEAWSLFQKMAGNYIEDSQFKSTATEITNKCARLPIVIVTIAKALANKPLFVWIDVLQQMRISSSENVQDIHESIELSYNHLETEILKKTLLLIRYANLKSMDELLIYGMGLSLFEGINDMDGRRVRVRRLVQQLKDSCLLIDSNTTGEDFSMHDIVRDVAMSVASRDRHVFTNELLNELEWPNENTLKVYPSIFLEHIETGQLPQVLQCHEQLKVLSISAGYSESDSTSNSYSVFNSFLKIRDEFFTRMTELKVLVLANTDLSSLPSSLRLLTNVRALGLHNCCLEEVAVGELKKMEILSLRNSKITQLPAEIGHLTRLKLLDLKGCICLSFIPPNVISSLSNLEELYMSKFFAWEEEGLKNERKKASIDELKRLPSLTCLEIQIPDTKMLPRDLFFNKLKRYKITIGRRQDLFWPSSLKSSRKLKLSLMDTNICFSDGHILQLKGIEQLWLVGVQDMKSVLYGLDKDGFPQLKYLQVGDSAGLVCIIDPMKYVTCNAFPVLESLRLMRLINLEKICYGQFTEESFSQLRRIIVERCDKLANIFSLSFARRFQLLQSIDVSNCQTMEAIFAIEREDGSNSSSEVIDKTELSQLRSLKFKSLHQLRSFCSKSKTLSMSEQRPDGIVSEEDVNVSDALFAEEVVLPNLEVLELDEINVERIWQNQVATMSTSIQNLKMLILSRCGNLRSLFSSSTASSFVRLQHIEILDCGGLEEIVAMDNRKEASFPHLEFLKMTYLENLTKFCSGGCIEFPSLKKLEIGKCHGLKEFAVKNVSSNQLTEIPLPFFNEKVALPHLEYLRLYSCDNLRCLFSSSTIGSFVRLQRLEIFHCPVLEVIFDLEDQNFEDQDSAIVMELSELDIVGLPRLKHVWNKDPKMFLSFERLNNVSIEGCDILQNVFPASIASNLSQLESLKMMDCGVEEIVLVANEGAETNNRFVFPRVISLTLENLPNCTMFFPGIYTSTWPALKELNVNRCPMNLSLQESDQEGGPQFLLGKFSEDLLCKLKHLVLKVDKLTTSSLDFLQGFENMKMLIIQGAFNTIHTVVENGMLAQIGLLNWCPNLKHILKEDSNMDHLLHLEVDSCDYLINLASSSTSFRNLTTLEISSCYRMTNVMTSSTAKSLVRLRIMRIHWCSQLTEIVATSNEDEAKDHEIVLRELTELQLCYLESLTIFCSANCILKFPSLEEITVENCPKMKSFSGGKLSTPRLQKVKEHEWEHMGCWKGDLNTTIQHLHEETCKRSGPIITEGNGDEEDVTDSASENSEF</sequence>
<name>A0ACC1YGG0_MELAZ</name>